<name>A0A8K0SB49_9HYPO</name>
<dbReference type="Proteomes" id="UP000813444">
    <property type="component" value="Unassembled WGS sequence"/>
</dbReference>
<dbReference type="InterPro" id="IPR014043">
    <property type="entry name" value="Acyl_transferase_dom"/>
</dbReference>
<dbReference type="PANTHER" id="PTHR43775">
    <property type="entry name" value="FATTY ACID SYNTHASE"/>
    <property type="match status" value="1"/>
</dbReference>
<dbReference type="GO" id="GO:0016787">
    <property type="term" value="F:hydrolase activity"/>
    <property type="evidence" value="ECO:0007669"/>
    <property type="project" value="UniProtKB-KW"/>
</dbReference>
<evidence type="ECO:0000256" key="2">
    <source>
        <dbReference type="ARBA" id="ARBA00022553"/>
    </source>
</evidence>
<dbReference type="InterPro" id="IPR001227">
    <property type="entry name" value="Ac_transferase_dom_sf"/>
</dbReference>
<dbReference type="Gene3D" id="3.40.366.10">
    <property type="entry name" value="Malonyl-Coenzyme A Acyl Carrier Protein, domain 2"/>
    <property type="match status" value="2"/>
</dbReference>
<keyword evidence="1" id="KW-0596">Phosphopantetheine</keyword>
<evidence type="ECO:0000313" key="5">
    <source>
        <dbReference type="EMBL" id="KAH7303551.1"/>
    </source>
</evidence>
<sequence>MQLAMKIDEKLKYIASSGAESLGTRKSSDLMTRSPRILAVFTGQGAQWAGMGVSLIKSSNAAQSLLRMLEERLAQLPEEYRPSWSLTTELLKEPGTSQVNDADPTGIVGHSSGEIAALYAAEVVNAEDAICIAYFRGLFTHLAVGADGQPGAMMAVGTSEEGDQELLDEPEFRGVVSIAAVNSSSSVTLSGDVERIEAPRTTSQDEKKFVAQSLT</sequence>
<dbReference type="OrthoDB" id="4920000at2759"/>
<dbReference type="InterPro" id="IPR050091">
    <property type="entry name" value="PKS_NRPS_Biosynth_Enz"/>
</dbReference>
<comment type="caution">
    <text evidence="5">The sequence shown here is derived from an EMBL/GenBank/DDBJ whole genome shotgun (WGS) entry which is preliminary data.</text>
</comment>
<evidence type="ECO:0000259" key="4">
    <source>
        <dbReference type="SMART" id="SM00827"/>
    </source>
</evidence>
<keyword evidence="2" id="KW-0597">Phosphoprotein</keyword>
<dbReference type="InterPro" id="IPR016035">
    <property type="entry name" value="Acyl_Trfase/lysoPLipase"/>
</dbReference>
<proteinExistence type="predicted"/>
<dbReference type="SUPFAM" id="SSF52151">
    <property type="entry name" value="FabD/lysophospholipase-like"/>
    <property type="match status" value="1"/>
</dbReference>
<dbReference type="SMART" id="SM00827">
    <property type="entry name" value="PKS_AT"/>
    <property type="match status" value="1"/>
</dbReference>
<dbReference type="InterPro" id="IPR016036">
    <property type="entry name" value="Malonyl_transacylase_ACP-bd"/>
</dbReference>
<dbReference type="GO" id="GO:0044550">
    <property type="term" value="P:secondary metabolite biosynthetic process"/>
    <property type="evidence" value="ECO:0007669"/>
    <property type="project" value="TreeGrafter"/>
</dbReference>
<dbReference type="SUPFAM" id="SSF55048">
    <property type="entry name" value="Probable ACP-binding domain of malonyl-CoA ACP transacylase"/>
    <property type="match status" value="1"/>
</dbReference>
<dbReference type="AlphaFoldDB" id="A0A8K0SB49"/>
<gene>
    <name evidence="5" type="ORF">B0I35DRAFT_517293</name>
</gene>
<dbReference type="PANTHER" id="PTHR43775:SF20">
    <property type="entry name" value="HYBRID PKS-NRPS SYNTHETASE APDA"/>
    <property type="match status" value="1"/>
</dbReference>
<organism evidence="5 6">
    <name type="scientific">Stachybotrys elegans</name>
    <dbReference type="NCBI Taxonomy" id="80388"/>
    <lineage>
        <taxon>Eukaryota</taxon>
        <taxon>Fungi</taxon>
        <taxon>Dikarya</taxon>
        <taxon>Ascomycota</taxon>
        <taxon>Pezizomycotina</taxon>
        <taxon>Sordariomycetes</taxon>
        <taxon>Hypocreomycetidae</taxon>
        <taxon>Hypocreales</taxon>
        <taxon>Stachybotryaceae</taxon>
        <taxon>Stachybotrys</taxon>
    </lineage>
</organism>
<dbReference type="GO" id="GO:0004312">
    <property type="term" value="F:fatty acid synthase activity"/>
    <property type="evidence" value="ECO:0007669"/>
    <property type="project" value="TreeGrafter"/>
</dbReference>
<evidence type="ECO:0000256" key="3">
    <source>
        <dbReference type="ARBA" id="ARBA00022679"/>
    </source>
</evidence>
<reference evidence="5" key="1">
    <citation type="journal article" date="2021" name="Nat. Commun.">
        <title>Genetic determinants of endophytism in the Arabidopsis root mycobiome.</title>
        <authorList>
            <person name="Mesny F."/>
            <person name="Miyauchi S."/>
            <person name="Thiergart T."/>
            <person name="Pickel B."/>
            <person name="Atanasova L."/>
            <person name="Karlsson M."/>
            <person name="Huettel B."/>
            <person name="Barry K.W."/>
            <person name="Haridas S."/>
            <person name="Chen C."/>
            <person name="Bauer D."/>
            <person name="Andreopoulos W."/>
            <person name="Pangilinan J."/>
            <person name="LaButti K."/>
            <person name="Riley R."/>
            <person name="Lipzen A."/>
            <person name="Clum A."/>
            <person name="Drula E."/>
            <person name="Henrissat B."/>
            <person name="Kohler A."/>
            <person name="Grigoriev I.V."/>
            <person name="Martin F.M."/>
            <person name="Hacquard S."/>
        </authorList>
    </citation>
    <scope>NUCLEOTIDE SEQUENCE</scope>
    <source>
        <strain evidence="5">MPI-CAGE-CH-0235</strain>
    </source>
</reference>
<dbReference type="GO" id="GO:0006633">
    <property type="term" value="P:fatty acid biosynthetic process"/>
    <property type="evidence" value="ECO:0007669"/>
    <property type="project" value="TreeGrafter"/>
</dbReference>
<protein>
    <submittedName>
        <fullName evidence="5">Acyl transferase/acyl hydrolase/lysophospholipase</fullName>
    </submittedName>
</protein>
<keyword evidence="6" id="KW-1185">Reference proteome</keyword>
<dbReference type="Pfam" id="PF00698">
    <property type="entry name" value="Acyl_transf_1"/>
    <property type="match status" value="2"/>
</dbReference>
<evidence type="ECO:0000313" key="6">
    <source>
        <dbReference type="Proteomes" id="UP000813444"/>
    </source>
</evidence>
<evidence type="ECO:0000256" key="1">
    <source>
        <dbReference type="ARBA" id="ARBA00022450"/>
    </source>
</evidence>
<accession>A0A8K0SB49</accession>
<dbReference type="EMBL" id="JAGPNK010000032">
    <property type="protein sequence ID" value="KAH7303551.1"/>
    <property type="molecule type" value="Genomic_DNA"/>
</dbReference>
<feature type="domain" description="Malonyl-CoA:ACP transacylase (MAT)" evidence="4">
    <location>
        <begin position="40"/>
        <end position="215"/>
    </location>
</feature>
<keyword evidence="3 5" id="KW-0808">Transferase</keyword>
<keyword evidence="5" id="KW-0378">Hydrolase</keyword>